<keyword evidence="6 8" id="KW-0472">Membrane</keyword>
<feature type="transmembrane region" description="Helical" evidence="8">
    <location>
        <begin position="266"/>
        <end position="286"/>
    </location>
</feature>
<dbReference type="GO" id="GO:0005886">
    <property type="term" value="C:plasma membrane"/>
    <property type="evidence" value="ECO:0007669"/>
    <property type="project" value="UniProtKB-SubCell"/>
</dbReference>
<dbReference type="GO" id="GO:0022857">
    <property type="term" value="F:transmembrane transporter activity"/>
    <property type="evidence" value="ECO:0007669"/>
    <property type="project" value="InterPro"/>
</dbReference>
<evidence type="ECO:0000256" key="1">
    <source>
        <dbReference type="ARBA" id="ARBA00004651"/>
    </source>
</evidence>
<dbReference type="InterPro" id="IPR050171">
    <property type="entry name" value="MFS_Transporters"/>
</dbReference>
<reference evidence="10 11" key="1">
    <citation type="submission" date="2017-03" db="EMBL/GenBank/DDBJ databases">
        <title>Draft genome sequence of Streptomyces scabrisporus NF3, endophyte isolated from Amphipterygium adstringens.</title>
        <authorList>
            <person name="Vazquez M."/>
            <person name="Ceapa C.D."/>
            <person name="Rodriguez Luna D."/>
            <person name="Sanchez Esquivel S."/>
        </authorList>
    </citation>
    <scope>NUCLEOTIDE SEQUENCE [LARGE SCALE GENOMIC DNA]</scope>
    <source>
        <strain evidence="10 11">NF3</strain>
    </source>
</reference>
<feature type="transmembrane region" description="Helical" evidence="8">
    <location>
        <begin position="355"/>
        <end position="377"/>
    </location>
</feature>
<dbReference type="InterPro" id="IPR036259">
    <property type="entry name" value="MFS_trans_sf"/>
</dbReference>
<dbReference type="PANTHER" id="PTHR23517:SF13">
    <property type="entry name" value="MAJOR FACILITATOR SUPERFAMILY MFS_1"/>
    <property type="match status" value="1"/>
</dbReference>
<feature type="transmembrane region" description="Helical" evidence="8">
    <location>
        <begin position="183"/>
        <end position="202"/>
    </location>
</feature>
<dbReference type="SUPFAM" id="SSF103473">
    <property type="entry name" value="MFS general substrate transporter"/>
    <property type="match status" value="1"/>
</dbReference>
<name>A0A1T3NS26_9ACTN</name>
<keyword evidence="3" id="KW-1003">Cell membrane</keyword>
<dbReference type="Pfam" id="PF07690">
    <property type="entry name" value="MFS_1"/>
    <property type="match status" value="1"/>
</dbReference>
<evidence type="ECO:0000256" key="2">
    <source>
        <dbReference type="ARBA" id="ARBA00022448"/>
    </source>
</evidence>
<dbReference type="PROSITE" id="PS00216">
    <property type="entry name" value="SUGAR_TRANSPORT_1"/>
    <property type="match status" value="1"/>
</dbReference>
<feature type="region of interest" description="Disordered" evidence="7">
    <location>
        <begin position="1"/>
        <end position="20"/>
    </location>
</feature>
<evidence type="ECO:0000256" key="5">
    <source>
        <dbReference type="ARBA" id="ARBA00022989"/>
    </source>
</evidence>
<evidence type="ECO:0000256" key="3">
    <source>
        <dbReference type="ARBA" id="ARBA00022475"/>
    </source>
</evidence>
<dbReference type="STRING" id="159449.B4N89_01090"/>
<feature type="transmembrane region" description="Helical" evidence="8">
    <location>
        <begin position="94"/>
        <end position="112"/>
    </location>
</feature>
<feature type="transmembrane region" description="Helical" evidence="8">
    <location>
        <begin position="293"/>
        <end position="313"/>
    </location>
</feature>
<dbReference type="InterPro" id="IPR005829">
    <property type="entry name" value="Sugar_transporter_CS"/>
</dbReference>
<dbReference type="Gene3D" id="1.20.1250.20">
    <property type="entry name" value="MFS general substrate transporter like domains"/>
    <property type="match status" value="1"/>
</dbReference>
<dbReference type="EMBL" id="MWQN01000001">
    <property type="protein sequence ID" value="OPC79723.1"/>
    <property type="molecule type" value="Genomic_DNA"/>
</dbReference>
<keyword evidence="4 8" id="KW-0812">Transmembrane</keyword>
<dbReference type="PANTHER" id="PTHR23517">
    <property type="entry name" value="RESISTANCE PROTEIN MDTM, PUTATIVE-RELATED-RELATED"/>
    <property type="match status" value="1"/>
</dbReference>
<organism evidence="10 11">
    <name type="scientific">Embleya scabrispora</name>
    <dbReference type="NCBI Taxonomy" id="159449"/>
    <lineage>
        <taxon>Bacteria</taxon>
        <taxon>Bacillati</taxon>
        <taxon>Actinomycetota</taxon>
        <taxon>Actinomycetes</taxon>
        <taxon>Kitasatosporales</taxon>
        <taxon>Streptomycetaceae</taxon>
        <taxon>Embleya</taxon>
    </lineage>
</organism>
<dbReference type="InterPro" id="IPR011701">
    <property type="entry name" value="MFS"/>
</dbReference>
<dbReference type="Proteomes" id="UP000190037">
    <property type="component" value="Unassembled WGS sequence"/>
</dbReference>
<feature type="transmembrane region" description="Helical" evidence="8">
    <location>
        <begin position="27"/>
        <end position="45"/>
    </location>
</feature>
<evidence type="ECO:0000256" key="6">
    <source>
        <dbReference type="ARBA" id="ARBA00023136"/>
    </source>
</evidence>
<feature type="transmembrane region" description="Helical" evidence="8">
    <location>
        <begin position="118"/>
        <end position="141"/>
    </location>
</feature>
<evidence type="ECO:0000256" key="4">
    <source>
        <dbReference type="ARBA" id="ARBA00022692"/>
    </source>
</evidence>
<dbReference type="AlphaFoldDB" id="A0A1T3NS26"/>
<protein>
    <submittedName>
        <fullName evidence="10">MFS transporter</fullName>
    </submittedName>
</protein>
<evidence type="ECO:0000256" key="8">
    <source>
        <dbReference type="SAM" id="Phobius"/>
    </source>
</evidence>
<comment type="subcellular location">
    <subcellularLocation>
        <location evidence="1">Cell membrane</location>
        <topology evidence="1">Multi-pass membrane protein</topology>
    </subcellularLocation>
</comment>
<accession>A0A1T3NS26</accession>
<evidence type="ECO:0000313" key="10">
    <source>
        <dbReference type="EMBL" id="OPC79723.1"/>
    </source>
</evidence>
<evidence type="ECO:0000256" key="7">
    <source>
        <dbReference type="SAM" id="MobiDB-lite"/>
    </source>
</evidence>
<evidence type="ECO:0000259" key="9">
    <source>
        <dbReference type="PROSITE" id="PS50850"/>
    </source>
</evidence>
<keyword evidence="2" id="KW-0813">Transport</keyword>
<feature type="transmembrane region" description="Helical" evidence="8">
    <location>
        <begin position="57"/>
        <end position="82"/>
    </location>
</feature>
<proteinExistence type="predicted"/>
<feature type="transmembrane region" description="Helical" evidence="8">
    <location>
        <begin position="319"/>
        <end position="343"/>
    </location>
</feature>
<evidence type="ECO:0000313" key="11">
    <source>
        <dbReference type="Proteomes" id="UP000190037"/>
    </source>
</evidence>
<feature type="domain" description="Major facilitator superfamily (MFS) profile" evidence="9">
    <location>
        <begin position="26"/>
        <end position="415"/>
    </location>
</feature>
<keyword evidence="11" id="KW-1185">Reference proteome</keyword>
<comment type="caution">
    <text evidence="10">The sequence shown here is derived from an EMBL/GenBank/DDBJ whole genome shotgun (WGS) entry which is preliminary data.</text>
</comment>
<feature type="transmembrane region" description="Helical" evidence="8">
    <location>
        <begin position="231"/>
        <end position="251"/>
    </location>
</feature>
<keyword evidence="5 8" id="KW-1133">Transmembrane helix</keyword>
<feature type="transmembrane region" description="Helical" evidence="8">
    <location>
        <begin position="389"/>
        <end position="408"/>
    </location>
</feature>
<feature type="transmembrane region" description="Helical" evidence="8">
    <location>
        <begin position="153"/>
        <end position="177"/>
    </location>
</feature>
<dbReference type="InterPro" id="IPR020846">
    <property type="entry name" value="MFS_dom"/>
</dbReference>
<sequence>MLVTTAAPATRSHPQTAPTPGRISHRAAFWTLAAILFAFMCAAAAPSPLYVVYQSRWHFSATTLTVVFALYALALLIALMVVGALSDHVGRRPVLIAALAAEAVAMALFVVADGVPWLLAARAVQGLATGAATGAISAGVMDLQSGRRPGLATLVNSAGPGIGLGAGALGSGLLVEYAPAPRALVFVILGVLFLIGIVAVAVTPETARPHPGALASLRPRVGVPAGARGRFLAVVPTLVATWAVAGLYLSLGPSLAAGILGVRSHLIGGLVVFALMIATATASIVLGGRGSPVLMTGGSLTLAFGLGITLVALHTGSVALFFVGTVIAGLGFGSAFLGAFGILAGLAEPSRRAELFATVYTVNYLAFSLPAVAAGMAVSPLGLSRTADIYASAVIAIALASALGSIMTRKARETS</sequence>
<dbReference type="PROSITE" id="PS50850">
    <property type="entry name" value="MFS"/>
    <property type="match status" value="1"/>
</dbReference>
<gene>
    <name evidence="10" type="ORF">B4N89_01090</name>
</gene>